<evidence type="ECO:0000259" key="8">
    <source>
        <dbReference type="Pfam" id="PF00962"/>
    </source>
</evidence>
<dbReference type="SUPFAM" id="SSF51556">
    <property type="entry name" value="Metallo-dependent hydrolases"/>
    <property type="match status" value="1"/>
</dbReference>
<proteinExistence type="inferred from homology"/>
<dbReference type="InterPro" id="IPR006650">
    <property type="entry name" value="A/AMP_deam_AS"/>
</dbReference>
<dbReference type="Proteomes" id="UP000277212">
    <property type="component" value="Unassembled WGS sequence"/>
</dbReference>
<feature type="active site" description="Proton donor" evidence="7">
    <location>
        <position position="250"/>
    </location>
</feature>
<evidence type="ECO:0000256" key="2">
    <source>
        <dbReference type="ARBA" id="ARBA00022723"/>
    </source>
</evidence>
<dbReference type="PANTHER" id="PTHR43114:SF6">
    <property type="entry name" value="ADENINE DEAMINASE"/>
    <property type="match status" value="1"/>
</dbReference>
<feature type="binding site" evidence="7">
    <location>
        <position position="247"/>
    </location>
    <ligand>
        <name>Zn(2+)</name>
        <dbReference type="ChEBI" id="CHEBI:29105"/>
        <note>catalytic</note>
    </ligand>
</feature>
<evidence type="ECO:0000256" key="5">
    <source>
        <dbReference type="ARBA" id="ARBA00023080"/>
    </source>
</evidence>
<comment type="similarity">
    <text evidence="7">Belongs to the metallo-dependent hydrolases superfamily. Adenosine and AMP deaminases family. Adenine deaminase type 2 subfamily.</text>
</comment>
<dbReference type="GO" id="GO:0009168">
    <property type="term" value="P:purine ribonucleoside monophosphate biosynthetic process"/>
    <property type="evidence" value="ECO:0007669"/>
    <property type="project" value="InterPro"/>
</dbReference>
<feature type="site" description="Important for catalytic activity" evidence="7">
    <location>
        <position position="271"/>
    </location>
</feature>
<dbReference type="GO" id="GO:0009117">
    <property type="term" value="P:nucleotide metabolic process"/>
    <property type="evidence" value="ECO:0007669"/>
    <property type="project" value="UniProtKB-KW"/>
</dbReference>
<dbReference type="NCBIfam" id="TIGR01430">
    <property type="entry name" value="aden_deam"/>
    <property type="match status" value="1"/>
</dbReference>
<organism evidence="9 10">
    <name type="scientific">Fusarium kuroshium</name>
    <dbReference type="NCBI Taxonomy" id="2010991"/>
    <lineage>
        <taxon>Eukaryota</taxon>
        <taxon>Fungi</taxon>
        <taxon>Dikarya</taxon>
        <taxon>Ascomycota</taxon>
        <taxon>Pezizomycotina</taxon>
        <taxon>Sordariomycetes</taxon>
        <taxon>Hypocreomycetidae</taxon>
        <taxon>Hypocreales</taxon>
        <taxon>Nectriaceae</taxon>
        <taxon>Fusarium</taxon>
        <taxon>Fusarium solani species complex</taxon>
    </lineage>
</organism>
<dbReference type="AlphaFoldDB" id="A0A3M2SKN6"/>
<dbReference type="STRING" id="2010991.A0A3M2SKN6"/>
<feature type="domain" description="Adenosine deaminase" evidence="8">
    <location>
        <begin position="62"/>
        <end position="381"/>
    </location>
</feature>
<dbReference type="Gene3D" id="3.20.20.140">
    <property type="entry name" value="Metal-dependent hydrolases"/>
    <property type="match status" value="1"/>
</dbReference>
<feature type="binding site" evidence="7">
    <location>
        <position position="328"/>
    </location>
    <ligand>
        <name>Zn(2+)</name>
        <dbReference type="ChEBI" id="CHEBI:29105"/>
        <note>catalytic</note>
    </ligand>
</feature>
<feature type="binding site" evidence="7">
    <location>
        <position position="69"/>
    </location>
    <ligand>
        <name>Zn(2+)</name>
        <dbReference type="ChEBI" id="CHEBI:29105"/>
        <note>catalytic</note>
    </ligand>
</feature>
<keyword evidence="4 7" id="KW-0862">Zinc</keyword>
<keyword evidence="5 7" id="KW-0546">Nucleotide metabolism</keyword>
<reference evidence="9 10" key="1">
    <citation type="submission" date="2017-06" db="EMBL/GenBank/DDBJ databases">
        <title>Comparative genomic analysis of Ambrosia Fusariam Clade fungi.</title>
        <authorList>
            <person name="Stajich J.E."/>
            <person name="Carrillo J."/>
            <person name="Kijimoto T."/>
            <person name="Eskalen A."/>
            <person name="O'Donnell K."/>
            <person name="Kasson M."/>
        </authorList>
    </citation>
    <scope>NUCLEOTIDE SEQUENCE [LARGE SCALE GENOMIC DNA]</scope>
    <source>
        <strain evidence="9">UCR3666</strain>
    </source>
</reference>
<dbReference type="GO" id="GO:0005829">
    <property type="term" value="C:cytosol"/>
    <property type="evidence" value="ECO:0007669"/>
    <property type="project" value="TreeGrafter"/>
</dbReference>
<keyword evidence="10" id="KW-1185">Reference proteome</keyword>
<dbReference type="OrthoDB" id="272271at2759"/>
<feature type="binding site" evidence="7">
    <location>
        <position position="67"/>
    </location>
    <ligand>
        <name>Zn(2+)</name>
        <dbReference type="ChEBI" id="CHEBI:29105"/>
        <note>catalytic</note>
    </ligand>
</feature>
<accession>A0A3M2SKN6</accession>
<sequence length="387" mass="43177">MIGVEAFSIPRLLLPVFTRLFLKPPPRQQRSCPQVRGFIGSVLQDLSYTRMEKIKDFIRGIPKAELHMHIEGCIEPDVMFALAERNGIPLRWNSPEALRDAYKFNDLQSFLALYFEGCKVLVKKQDFYDVTFAYLERAHAENVVRAELFIGPQTFTENGTPLSELMEGVLGAIHEAEKTLGISAGLIISTHRHRTEEEALELLDSIMPWKDRIIGIGMGGPEMPNPPSKFTTYFKTCRERGFRTCIHAGEEGPSDYVRQAIEQLQVDRIDHGIACLSDAALVTELVEKQIPLTVCPVSNLKLNVVSSLASHPLRKLLDAGVKVSINSDDPPYFGAYINDNFIQSQAALGLTVDDIITLARNSISSSFLPKDEINALISKLDVFMSGI</sequence>
<evidence type="ECO:0000313" key="10">
    <source>
        <dbReference type="Proteomes" id="UP000277212"/>
    </source>
</evidence>
<dbReference type="GO" id="GO:0005634">
    <property type="term" value="C:nucleus"/>
    <property type="evidence" value="ECO:0007669"/>
    <property type="project" value="UniProtKB-SubCell"/>
</dbReference>
<dbReference type="GO" id="GO:0000034">
    <property type="term" value="F:adenine deaminase activity"/>
    <property type="evidence" value="ECO:0007669"/>
    <property type="project" value="UniProtKB-UniRule"/>
</dbReference>
<dbReference type="InterPro" id="IPR032466">
    <property type="entry name" value="Metal_Hydrolase"/>
</dbReference>
<dbReference type="InterPro" id="IPR028892">
    <property type="entry name" value="ADE"/>
</dbReference>
<dbReference type="InterPro" id="IPR006330">
    <property type="entry name" value="Ado/ade_deaminase"/>
</dbReference>
<keyword evidence="2 7" id="KW-0479">Metal-binding</keyword>
<comment type="function">
    <text evidence="7">Catalyzes the hydrolytic deamination of adenine to hypoxanthine. Plays an important role in the purine salvage pathway and in nitrogen catabolism.</text>
</comment>
<dbReference type="NCBIfam" id="NF006850">
    <property type="entry name" value="PRK09358.1-6"/>
    <property type="match status" value="1"/>
</dbReference>
<dbReference type="GO" id="GO:0043103">
    <property type="term" value="P:hypoxanthine salvage"/>
    <property type="evidence" value="ECO:0007669"/>
    <property type="project" value="UniProtKB-UniRule"/>
</dbReference>
<comment type="caution">
    <text evidence="9">The sequence shown here is derived from an EMBL/GenBank/DDBJ whole genome shotgun (WGS) entry which is preliminary data.</text>
</comment>
<keyword evidence="3 7" id="KW-0378">Hydrolase</keyword>
<gene>
    <name evidence="7" type="primary">AAH1</name>
    <name evidence="9" type="ORF">CDV36_002232</name>
</gene>
<evidence type="ECO:0000256" key="6">
    <source>
        <dbReference type="ARBA" id="ARBA00023242"/>
    </source>
</evidence>
<dbReference type="PROSITE" id="PS00485">
    <property type="entry name" value="A_DEAMINASE"/>
    <property type="match status" value="1"/>
</dbReference>
<comment type="catalytic activity">
    <reaction evidence="7">
        <text>adenine + H2O + H(+) = hypoxanthine + NH4(+)</text>
        <dbReference type="Rhea" id="RHEA:23688"/>
        <dbReference type="ChEBI" id="CHEBI:15377"/>
        <dbReference type="ChEBI" id="CHEBI:15378"/>
        <dbReference type="ChEBI" id="CHEBI:16708"/>
        <dbReference type="ChEBI" id="CHEBI:17368"/>
        <dbReference type="ChEBI" id="CHEBI:28938"/>
        <dbReference type="EC" id="3.5.4.2"/>
    </reaction>
</comment>
<dbReference type="PANTHER" id="PTHR43114">
    <property type="entry name" value="ADENINE DEAMINASE"/>
    <property type="match status" value="1"/>
</dbReference>
<comment type="cofactor">
    <cofactor evidence="7">
        <name>Zn(2+)</name>
        <dbReference type="ChEBI" id="CHEBI:29105"/>
    </cofactor>
    <text evidence="7">Binds 1 zinc ion per subunit.</text>
</comment>
<comment type="subcellular location">
    <subcellularLocation>
        <location evidence="7">Cytoplasm</location>
    </subcellularLocation>
    <subcellularLocation>
        <location evidence="7">Nucleus</location>
    </subcellularLocation>
</comment>
<dbReference type="EMBL" id="NKUJ01000023">
    <property type="protein sequence ID" value="RMJ18127.1"/>
    <property type="molecule type" value="Genomic_DNA"/>
</dbReference>
<feature type="binding site" evidence="7">
    <location>
        <position position="329"/>
    </location>
    <ligand>
        <name>substrate</name>
    </ligand>
</feature>
<keyword evidence="6 7" id="KW-0539">Nucleus</keyword>
<dbReference type="HAMAP" id="MF_01962">
    <property type="entry name" value="Adenine_deaminase"/>
    <property type="match status" value="1"/>
</dbReference>
<dbReference type="CDD" id="cd01320">
    <property type="entry name" value="ADA"/>
    <property type="match status" value="1"/>
</dbReference>
<dbReference type="Pfam" id="PF00962">
    <property type="entry name" value="A_deaminase"/>
    <property type="match status" value="1"/>
</dbReference>
<evidence type="ECO:0000313" key="9">
    <source>
        <dbReference type="EMBL" id="RMJ18127.1"/>
    </source>
</evidence>
<dbReference type="GO" id="GO:0008270">
    <property type="term" value="F:zinc ion binding"/>
    <property type="evidence" value="ECO:0007669"/>
    <property type="project" value="UniProtKB-UniRule"/>
</dbReference>
<evidence type="ECO:0000256" key="1">
    <source>
        <dbReference type="ARBA" id="ARBA00022490"/>
    </source>
</evidence>
<protein>
    <recommendedName>
        <fullName evidence="7">Adenine deaminase</fullName>
        <shortName evidence="7">ADE</shortName>
        <ecNumber evidence="7">3.5.4.2</ecNumber>
    </recommendedName>
    <alternativeName>
        <fullName evidence="7">Adenine aminohydrolase</fullName>
        <shortName evidence="7">AAH</shortName>
    </alternativeName>
</protein>
<name>A0A3M2SKN6_9HYPO</name>
<keyword evidence="1 7" id="KW-0963">Cytoplasm</keyword>
<dbReference type="GO" id="GO:0006146">
    <property type="term" value="P:adenine catabolic process"/>
    <property type="evidence" value="ECO:0007669"/>
    <property type="project" value="UniProtKB-UniRule"/>
</dbReference>
<dbReference type="EC" id="3.5.4.2" evidence="7"/>
<evidence type="ECO:0000256" key="3">
    <source>
        <dbReference type="ARBA" id="ARBA00022801"/>
    </source>
</evidence>
<dbReference type="InterPro" id="IPR001365">
    <property type="entry name" value="A_deaminase_dom"/>
</dbReference>
<evidence type="ECO:0000256" key="4">
    <source>
        <dbReference type="ARBA" id="ARBA00022833"/>
    </source>
</evidence>
<evidence type="ECO:0000256" key="7">
    <source>
        <dbReference type="HAMAP-Rule" id="MF_03145"/>
    </source>
</evidence>